<name>A0A419WTE2_9BACT</name>
<dbReference type="EMBL" id="RAPQ01000011">
    <property type="protein sequence ID" value="RKD98741.1"/>
    <property type="molecule type" value="Genomic_DNA"/>
</dbReference>
<organism evidence="1 2">
    <name type="scientific">Marinifilum flexuosum</name>
    <dbReference type="NCBI Taxonomy" id="1117708"/>
    <lineage>
        <taxon>Bacteria</taxon>
        <taxon>Pseudomonadati</taxon>
        <taxon>Bacteroidota</taxon>
        <taxon>Bacteroidia</taxon>
        <taxon>Marinilabiliales</taxon>
        <taxon>Marinifilaceae</taxon>
    </lineage>
</organism>
<evidence type="ECO:0000313" key="1">
    <source>
        <dbReference type="EMBL" id="RKD98741.1"/>
    </source>
</evidence>
<sequence length="40" mass="4573">MQIASSELEVLVFQLSKRGSKLSKCNSDVDKFQNLFIKLK</sequence>
<comment type="caution">
    <text evidence="1">The sequence shown here is derived from an EMBL/GenBank/DDBJ whole genome shotgun (WGS) entry which is preliminary data.</text>
</comment>
<proteinExistence type="predicted"/>
<dbReference type="Proteomes" id="UP000284531">
    <property type="component" value="Unassembled WGS sequence"/>
</dbReference>
<accession>A0A419WTE2</accession>
<reference evidence="1 2" key="1">
    <citation type="submission" date="2018-09" db="EMBL/GenBank/DDBJ databases">
        <title>Genomic Encyclopedia of Archaeal and Bacterial Type Strains, Phase II (KMG-II): from individual species to whole genera.</title>
        <authorList>
            <person name="Goeker M."/>
        </authorList>
    </citation>
    <scope>NUCLEOTIDE SEQUENCE [LARGE SCALE GENOMIC DNA]</scope>
    <source>
        <strain evidence="1 2">DSM 21950</strain>
    </source>
</reference>
<protein>
    <submittedName>
        <fullName evidence="1">Uncharacterized protein</fullName>
    </submittedName>
</protein>
<keyword evidence="2" id="KW-1185">Reference proteome</keyword>
<evidence type="ECO:0000313" key="2">
    <source>
        <dbReference type="Proteomes" id="UP000284531"/>
    </source>
</evidence>
<dbReference type="AlphaFoldDB" id="A0A419WTE2"/>
<gene>
    <name evidence="1" type="ORF">BXY64_3604</name>
</gene>